<reference evidence="6 7" key="2">
    <citation type="submission" date="2015-01" db="EMBL/GenBank/DDBJ databases">
        <title>Complete genome sequence of Pyrinomonas methylaliphatogenes type strain K22T.</title>
        <authorList>
            <person name="Lee K.C.Y."/>
            <person name="Power J.F."/>
            <person name="Dunfield P.F."/>
            <person name="Morgan X.C."/>
            <person name="Huttenhower C."/>
            <person name="Stott M.B."/>
        </authorList>
    </citation>
    <scope>NUCLEOTIDE SEQUENCE [LARGE SCALE GENOMIC DNA]</scope>
    <source>
        <strain evidence="6 7">K22</strain>
    </source>
</reference>
<dbReference type="STRING" id="454194.PYK22_01860"/>
<protein>
    <submittedName>
        <fullName evidence="6">Beta-hydroxyacid dehydrogenase, 3-hydroxyisobutyrate dehydrogenase</fullName>
    </submittedName>
</protein>
<name>A0A0B6WYP2_9BACT</name>
<dbReference type="AlphaFoldDB" id="A0A0B6WYP2"/>
<organism evidence="6 7">
    <name type="scientific">Pyrinomonas methylaliphatogenes</name>
    <dbReference type="NCBI Taxonomy" id="454194"/>
    <lineage>
        <taxon>Bacteria</taxon>
        <taxon>Pseudomonadati</taxon>
        <taxon>Acidobacteriota</taxon>
        <taxon>Blastocatellia</taxon>
        <taxon>Blastocatellales</taxon>
        <taxon>Pyrinomonadaceae</taxon>
        <taxon>Pyrinomonas</taxon>
    </lineage>
</organism>
<evidence type="ECO:0000313" key="7">
    <source>
        <dbReference type="Proteomes" id="UP000031518"/>
    </source>
</evidence>
<evidence type="ECO:0000256" key="3">
    <source>
        <dbReference type="PIRSR" id="PIRSR000103-1"/>
    </source>
</evidence>
<dbReference type="OrthoDB" id="9786703at2"/>
<feature type="domain" description="3-hydroxyisobutyrate dehydrogenase-like NAD-binding" evidence="5">
    <location>
        <begin position="168"/>
        <end position="280"/>
    </location>
</feature>
<keyword evidence="7" id="KW-1185">Reference proteome</keyword>
<dbReference type="Pfam" id="PF14833">
    <property type="entry name" value="NAD_binding_11"/>
    <property type="match status" value="1"/>
</dbReference>
<dbReference type="InterPro" id="IPR029154">
    <property type="entry name" value="HIBADH-like_NADP-bd"/>
</dbReference>
<dbReference type="Pfam" id="PF03446">
    <property type="entry name" value="NAD_binding_2"/>
    <property type="match status" value="1"/>
</dbReference>
<keyword evidence="1" id="KW-0560">Oxidoreductase</keyword>
<dbReference type="InterPro" id="IPR036291">
    <property type="entry name" value="NAD(P)-bd_dom_sf"/>
</dbReference>
<dbReference type="RefSeq" id="WP_041976447.1">
    <property type="nucleotide sequence ID" value="NZ_CBXV010000006.1"/>
</dbReference>
<evidence type="ECO:0000313" key="6">
    <source>
        <dbReference type="EMBL" id="CDM65852.1"/>
    </source>
</evidence>
<sequence>MKIGFIGLGRMGLPMARNLLRAGHELVVFNRTRNRADALVAEGARVAAGPAEAARDAEALITMLADDAAVEQVIFGEDGALQALRPGAVHVSMSTISVALSERLAAAHEAAGQAYVAAPVFGRPEAAEAAKLWIVAAGPAEQIERCRPLFEAMGQGLFNVGPEAQRANLVKLAGNFLIASMVEALGEAFTLVRKSEVDPGQFLEIVSKVFGSPIYANYGRIIVEDRAEPAGFKLSLGLKDMRLVLAAADSVVVPLPLGSLLHDRLLAAMARGAGEVDWAAGLARRSAEDAGLG</sequence>
<accession>A0A0B6WYP2</accession>
<keyword evidence="2" id="KW-0520">NAD</keyword>
<dbReference type="PIRSF" id="PIRSF000103">
    <property type="entry name" value="HIBADH"/>
    <property type="match status" value="1"/>
</dbReference>
<dbReference type="InterPro" id="IPR008927">
    <property type="entry name" value="6-PGluconate_DH-like_C_sf"/>
</dbReference>
<dbReference type="InterPro" id="IPR051265">
    <property type="entry name" value="HIBADH-related_NP60_sf"/>
</dbReference>
<dbReference type="PANTHER" id="PTHR43580">
    <property type="entry name" value="OXIDOREDUCTASE GLYR1-RELATED"/>
    <property type="match status" value="1"/>
</dbReference>
<dbReference type="PANTHER" id="PTHR43580:SF2">
    <property type="entry name" value="CYTOKINE-LIKE NUCLEAR FACTOR N-PAC"/>
    <property type="match status" value="1"/>
</dbReference>
<dbReference type="InterPro" id="IPR006115">
    <property type="entry name" value="6PGDH_NADP-bd"/>
</dbReference>
<dbReference type="PROSITE" id="PS00895">
    <property type="entry name" value="3_HYDROXYISOBUT_DH"/>
    <property type="match status" value="1"/>
</dbReference>
<dbReference type="GO" id="GO:0050661">
    <property type="term" value="F:NADP binding"/>
    <property type="evidence" value="ECO:0007669"/>
    <property type="project" value="InterPro"/>
</dbReference>
<dbReference type="EMBL" id="CBXV010000006">
    <property type="protein sequence ID" value="CDM65852.1"/>
    <property type="molecule type" value="Genomic_DNA"/>
</dbReference>
<dbReference type="SUPFAM" id="SSF48179">
    <property type="entry name" value="6-phosphogluconate dehydrogenase C-terminal domain-like"/>
    <property type="match status" value="1"/>
</dbReference>
<evidence type="ECO:0000259" key="4">
    <source>
        <dbReference type="Pfam" id="PF03446"/>
    </source>
</evidence>
<dbReference type="InterPro" id="IPR013328">
    <property type="entry name" value="6PGD_dom2"/>
</dbReference>
<dbReference type="InterPro" id="IPR002204">
    <property type="entry name" value="3-OH-isobutyrate_DH-rel_CS"/>
</dbReference>
<reference evidence="6 7" key="1">
    <citation type="submission" date="2013-12" db="EMBL/GenBank/DDBJ databases">
        <authorList>
            <person name="Stott M."/>
        </authorList>
    </citation>
    <scope>NUCLEOTIDE SEQUENCE [LARGE SCALE GENOMIC DNA]</scope>
    <source>
        <strain evidence="6 7">K22</strain>
    </source>
</reference>
<proteinExistence type="predicted"/>
<evidence type="ECO:0000256" key="2">
    <source>
        <dbReference type="ARBA" id="ARBA00023027"/>
    </source>
</evidence>
<gene>
    <name evidence="6" type="ORF">PYK22_01860</name>
</gene>
<dbReference type="GO" id="GO:0016054">
    <property type="term" value="P:organic acid catabolic process"/>
    <property type="evidence" value="ECO:0007669"/>
    <property type="project" value="UniProtKB-ARBA"/>
</dbReference>
<dbReference type="InterPro" id="IPR015815">
    <property type="entry name" value="HIBADH-related"/>
</dbReference>
<dbReference type="Proteomes" id="UP000031518">
    <property type="component" value="Unassembled WGS sequence"/>
</dbReference>
<dbReference type="Gene3D" id="1.10.1040.10">
    <property type="entry name" value="N-(1-d-carboxylethyl)-l-norvaline Dehydrogenase, domain 2"/>
    <property type="match status" value="1"/>
</dbReference>
<feature type="domain" description="6-phosphogluconate dehydrogenase NADP-binding" evidence="4">
    <location>
        <begin position="2"/>
        <end position="161"/>
    </location>
</feature>
<dbReference type="GO" id="GO:0051287">
    <property type="term" value="F:NAD binding"/>
    <property type="evidence" value="ECO:0007669"/>
    <property type="project" value="InterPro"/>
</dbReference>
<feature type="active site" evidence="3">
    <location>
        <position position="171"/>
    </location>
</feature>
<evidence type="ECO:0000256" key="1">
    <source>
        <dbReference type="ARBA" id="ARBA00023002"/>
    </source>
</evidence>
<evidence type="ECO:0000259" key="5">
    <source>
        <dbReference type="Pfam" id="PF14833"/>
    </source>
</evidence>
<dbReference type="SUPFAM" id="SSF51735">
    <property type="entry name" value="NAD(P)-binding Rossmann-fold domains"/>
    <property type="match status" value="1"/>
</dbReference>
<dbReference type="GO" id="GO:0016491">
    <property type="term" value="F:oxidoreductase activity"/>
    <property type="evidence" value="ECO:0007669"/>
    <property type="project" value="UniProtKB-KW"/>
</dbReference>
<dbReference type="Gene3D" id="3.40.50.720">
    <property type="entry name" value="NAD(P)-binding Rossmann-like Domain"/>
    <property type="match status" value="1"/>
</dbReference>